<gene>
    <name evidence="1" type="ORF">EVA_03438</name>
</gene>
<dbReference type="EMBL" id="AMCI01000620">
    <property type="protein sequence ID" value="EJX08452.1"/>
    <property type="molecule type" value="Genomic_DNA"/>
</dbReference>
<accession>J9GKU7</accession>
<dbReference type="AlphaFoldDB" id="J9GKU7"/>
<reference evidence="1" key="1">
    <citation type="journal article" date="2012" name="PLoS ONE">
        <title>Gene sets for utilization of primary and secondary nutrition supplies in the distal gut of endangered iberian lynx.</title>
        <authorList>
            <person name="Alcaide M."/>
            <person name="Messina E."/>
            <person name="Richter M."/>
            <person name="Bargiela R."/>
            <person name="Peplies J."/>
            <person name="Huws S.A."/>
            <person name="Newbold C.J."/>
            <person name="Golyshin P.N."/>
            <person name="Simon M.A."/>
            <person name="Lopez G."/>
            <person name="Yakimov M.M."/>
            <person name="Ferrer M."/>
        </authorList>
    </citation>
    <scope>NUCLEOTIDE SEQUENCE</scope>
</reference>
<sequence>MSWKALFCSGSNTSSKADCGSPLWFTCDTLSISSSTKTGLLVSALIKLLIIRPGMAPT</sequence>
<proteinExistence type="predicted"/>
<name>J9GKU7_9ZZZZ</name>
<protein>
    <submittedName>
        <fullName evidence="1">Uncharacterized protein</fullName>
    </submittedName>
</protein>
<organism evidence="1">
    <name type="scientific">gut metagenome</name>
    <dbReference type="NCBI Taxonomy" id="749906"/>
    <lineage>
        <taxon>unclassified sequences</taxon>
        <taxon>metagenomes</taxon>
        <taxon>organismal metagenomes</taxon>
    </lineage>
</organism>
<evidence type="ECO:0000313" key="1">
    <source>
        <dbReference type="EMBL" id="EJX08452.1"/>
    </source>
</evidence>
<comment type="caution">
    <text evidence="1">The sequence shown here is derived from an EMBL/GenBank/DDBJ whole genome shotgun (WGS) entry which is preliminary data.</text>
</comment>